<keyword evidence="2" id="KW-1185">Reference proteome</keyword>
<name>A0A5J9TZQ0_9POAL</name>
<gene>
    <name evidence="1" type="ORF">EJB05_36971</name>
</gene>
<evidence type="ECO:0000313" key="1">
    <source>
        <dbReference type="EMBL" id="TVU16816.1"/>
    </source>
</evidence>
<comment type="caution">
    <text evidence="1">The sequence shown here is derived from an EMBL/GenBank/DDBJ whole genome shotgun (WGS) entry which is preliminary data.</text>
</comment>
<dbReference type="Gramene" id="TVU16816">
    <property type="protein sequence ID" value="TVU16816"/>
    <property type="gene ID" value="EJB05_36971"/>
</dbReference>
<sequence length="86" mass="10365">MLFPCRRYVIVQQIRSPCPYYEHDDAMPINELITENGKSGGMQGFVWQVGFEVYVHQRSLLCKWGPFYHDRHFSYKNLLVCYSKRW</sequence>
<dbReference type="AlphaFoldDB" id="A0A5J9TZQ0"/>
<dbReference type="EMBL" id="RWGY01000030">
    <property type="protein sequence ID" value="TVU16816.1"/>
    <property type="molecule type" value="Genomic_DNA"/>
</dbReference>
<feature type="non-terminal residue" evidence="1">
    <location>
        <position position="1"/>
    </location>
</feature>
<evidence type="ECO:0000313" key="2">
    <source>
        <dbReference type="Proteomes" id="UP000324897"/>
    </source>
</evidence>
<dbReference type="Proteomes" id="UP000324897">
    <property type="component" value="Unassembled WGS sequence"/>
</dbReference>
<proteinExistence type="predicted"/>
<protein>
    <submittedName>
        <fullName evidence="1">Uncharacterized protein</fullName>
    </submittedName>
</protein>
<accession>A0A5J9TZQ0</accession>
<reference evidence="1 2" key="1">
    <citation type="journal article" date="2019" name="Sci. Rep.">
        <title>A high-quality genome of Eragrostis curvula grass provides insights into Poaceae evolution and supports new strategies to enhance forage quality.</title>
        <authorList>
            <person name="Carballo J."/>
            <person name="Santos B.A.C.M."/>
            <person name="Zappacosta D."/>
            <person name="Garbus I."/>
            <person name="Selva J.P."/>
            <person name="Gallo C.A."/>
            <person name="Diaz A."/>
            <person name="Albertini E."/>
            <person name="Caccamo M."/>
            <person name="Echenique V."/>
        </authorList>
    </citation>
    <scope>NUCLEOTIDE SEQUENCE [LARGE SCALE GENOMIC DNA]</scope>
    <source>
        <strain evidence="2">cv. Victoria</strain>
        <tissue evidence="1">Leaf</tissue>
    </source>
</reference>
<organism evidence="1 2">
    <name type="scientific">Eragrostis curvula</name>
    <name type="common">weeping love grass</name>
    <dbReference type="NCBI Taxonomy" id="38414"/>
    <lineage>
        <taxon>Eukaryota</taxon>
        <taxon>Viridiplantae</taxon>
        <taxon>Streptophyta</taxon>
        <taxon>Embryophyta</taxon>
        <taxon>Tracheophyta</taxon>
        <taxon>Spermatophyta</taxon>
        <taxon>Magnoliopsida</taxon>
        <taxon>Liliopsida</taxon>
        <taxon>Poales</taxon>
        <taxon>Poaceae</taxon>
        <taxon>PACMAD clade</taxon>
        <taxon>Chloridoideae</taxon>
        <taxon>Eragrostideae</taxon>
        <taxon>Eragrostidinae</taxon>
        <taxon>Eragrostis</taxon>
    </lineage>
</organism>